<dbReference type="RefSeq" id="WP_133490767.1">
    <property type="nucleotide sequence ID" value="NZ_AQPF01000020.1"/>
</dbReference>
<accession>A0ABQ6Y6V8</accession>
<sequence>MSETADTQTVQAGYFGKLPSRGDFVRSSDQHRLMSLLDRWAAGSLDQFSHNPDWKTLYDQAPWLHFAFLGSRSQLAIAGHMLPSCDASQRRYPFLSAVRLQVTDTAGFIARSPLALFPAWRQLAAESSRAVHSKDATSELVELGQRDFTVDVQPQAFESRFQQLLEQETLAGLESSMRRAGYPSVALKRSLPALGLLLQPLMSQQQVSIDKGLILPLPAEAETQALTATWWLDMLTGFVRRGDFELAVLIRGGETPAMIVGFNGADHQILRSVWDPNVAESHLIAVQDADWVEDYMAMNVSLNRLASYIDRGDLSLGSARRFFMETFLGGEI</sequence>
<dbReference type="EMBL" id="AQPF01000020">
    <property type="protein sequence ID" value="KAF0805136.1"/>
    <property type="molecule type" value="Genomic_DNA"/>
</dbReference>
<dbReference type="NCBIfam" id="TIGR03373">
    <property type="entry name" value="VI_minor_4"/>
    <property type="match status" value="1"/>
</dbReference>
<protein>
    <submittedName>
        <fullName evidence="1">Type VI secretion-associated protein</fullName>
    </submittedName>
</protein>
<dbReference type="InterPro" id="IPR017748">
    <property type="entry name" value="TagF"/>
</dbReference>
<comment type="caution">
    <text evidence="1">The sequence shown here is derived from an EMBL/GenBank/DDBJ whole genome shotgun (WGS) entry which is preliminary data.</text>
</comment>
<evidence type="ECO:0000313" key="2">
    <source>
        <dbReference type="Proteomes" id="UP000771797"/>
    </source>
</evidence>
<proteinExistence type="predicted"/>
<keyword evidence="2" id="KW-1185">Reference proteome</keyword>
<organism evidence="1 2">
    <name type="scientific">Alcanivorax xiamenensis</name>
    <dbReference type="NCBI Taxonomy" id="1177156"/>
    <lineage>
        <taxon>Bacteria</taxon>
        <taxon>Pseudomonadati</taxon>
        <taxon>Pseudomonadota</taxon>
        <taxon>Gammaproteobacteria</taxon>
        <taxon>Oceanospirillales</taxon>
        <taxon>Alcanivoracaceae</taxon>
        <taxon>Alcanivorax</taxon>
    </lineage>
</organism>
<evidence type="ECO:0000313" key="1">
    <source>
        <dbReference type="EMBL" id="KAF0805136.1"/>
    </source>
</evidence>
<reference evidence="1 2" key="1">
    <citation type="submission" date="2012-09" db="EMBL/GenBank/DDBJ databases">
        <title>Genome Sequence of alkane-degrading Bacterium Alcanivorax sp. 6-D-6.</title>
        <authorList>
            <person name="Lai Q."/>
            <person name="Shao Z."/>
        </authorList>
    </citation>
    <scope>NUCLEOTIDE SEQUENCE [LARGE SCALE GENOMIC DNA]</scope>
    <source>
        <strain evidence="1 2">6-D-6</strain>
    </source>
</reference>
<dbReference type="Proteomes" id="UP000771797">
    <property type="component" value="Unassembled WGS sequence"/>
</dbReference>
<dbReference type="Pfam" id="PF09867">
    <property type="entry name" value="TagF_N"/>
    <property type="match status" value="1"/>
</dbReference>
<dbReference type="Gene3D" id="3.40.1730.10">
    <property type="entry name" value="pa0076 domain"/>
    <property type="match status" value="1"/>
</dbReference>
<dbReference type="InterPro" id="IPR038225">
    <property type="entry name" value="TagF_sf"/>
</dbReference>
<gene>
    <name evidence="1" type="ORF">A6D6_02521</name>
</gene>
<name>A0ABQ6Y6V8_9GAMM</name>